<reference evidence="1 2" key="1">
    <citation type="journal article" date="2008" name="Proc. Natl. Acad. Sci. U.S.A.">
        <title>Niche adaptation and genome expansion in the chlorophyll d-producing cyanobacterium Acaryochloris marina.</title>
        <authorList>
            <person name="Swingley W.D."/>
            <person name="Chen M."/>
            <person name="Cheung P.C."/>
            <person name="Conrad A.L."/>
            <person name="Dejesa L.C."/>
            <person name="Hao J."/>
            <person name="Honchak B.M."/>
            <person name="Karbach L.E."/>
            <person name="Kurdoglu A."/>
            <person name="Lahiri S."/>
            <person name="Mastrian S.D."/>
            <person name="Miyashita H."/>
            <person name="Page L."/>
            <person name="Ramakrishna P."/>
            <person name="Satoh S."/>
            <person name="Sattley W.M."/>
            <person name="Shimada Y."/>
            <person name="Taylor H.L."/>
            <person name="Tomo T."/>
            <person name="Tsuchiya T."/>
            <person name="Wang Z.T."/>
            <person name="Raymond J."/>
            <person name="Mimuro M."/>
            <person name="Blankenship R.E."/>
            <person name="Touchman J.W."/>
        </authorList>
    </citation>
    <scope>NUCLEOTIDE SEQUENCE [LARGE SCALE GENOMIC DNA]</scope>
    <source>
        <strain evidence="2">MBIC 11017</strain>
        <plasmid evidence="2">Plasmid pREB4</plasmid>
    </source>
</reference>
<accession>A8ZP25</accession>
<organism evidence="1 2">
    <name type="scientific">Acaryochloris marina (strain MBIC 11017)</name>
    <dbReference type="NCBI Taxonomy" id="329726"/>
    <lineage>
        <taxon>Bacteria</taxon>
        <taxon>Bacillati</taxon>
        <taxon>Cyanobacteriota</taxon>
        <taxon>Cyanophyceae</taxon>
        <taxon>Acaryochloridales</taxon>
        <taxon>Acaryochloridaceae</taxon>
        <taxon>Acaryochloris</taxon>
    </lineage>
</organism>
<sequence length="65" mass="7549">MAGTGKPFVKESFATPGFCRECTVEIEENFEIGEVIELRPPETMERIEEMVGEWLERERVSRVWG</sequence>
<gene>
    <name evidence="1" type="ordered locus">AM1_D0270</name>
</gene>
<dbReference type="HOGENOM" id="CLU_2839596_0_0_3"/>
<proteinExistence type="predicted"/>
<dbReference type="AlphaFoldDB" id="A8ZP25"/>
<geneLocation type="plasmid" evidence="1 2">
    <name>pREB4</name>
</geneLocation>
<dbReference type="EMBL" id="CP000841">
    <property type="protein sequence ID" value="ABW32761.1"/>
    <property type="molecule type" value="Genomic_DNA"/>
</dbReference>
<keyword evidence="2" id="KW-1185">Reference proteome</keyword>
<evidence type="ECO:0000313" key="1">
    <source>
        <dbReference type="EMBL" id="ABW32761.1"/>
    </source>
</evidence>
<dbReference type="Proteomes" id="UP000000268">
    <property type="component" value="Plasmid pREB4"/>
</dbReference>
<protein>
    <submittedName>
        <fullName evidence="1">Uncharacterized protein</fullName>
    </submittedName>
</protein>
<evidence type="ECO:0000313" key="2">
    <source>
        <dbReference type="Proteomes" id="UP000000268"/>
    </source>
</evidence>
<dbReference type="KEGG" id="amr:AM1_D0270"/>
<name>A8ZP25_ACAM1</name>
<keyword evidence="1" id="KW-0614">Plasmid</keyword>